<keyword evidence="3 6" id="KW-0863">Zinc-finger</keyword>
<dbReference type="HOGENOM" id="CLU_033303_0_0_1"/>
<evidence type="ECO:0000256" key="4">
    <source>
        <dbReference type="ARBA" id="ARBA00022833"/>
    </source>
</evidence>
<evidence type="ECO:0000256" key="3">
    <source>
        <dbReference type="ARBA" id="ARBA00022771"/>
    </source>
</evidence>
<evidence type="ECO:0000256" key="6">
    <source>
        <dbReference type="PROSITE-ProRule" id="PRU00146"/>
    </source>
</evidence>
<dbReference type="CDD" id="cd15671">
    <property type="entry name" value="ePHD_JADE"/>
    <property type="match status" value="1"/>
</dbReference>
<dbReference type="SMART" id="SM00249">
    <property type="entry name" value="PHD"/>
    <property type="match status" value="2"/>
</dbReference>
<dbReference type="PROSITE" id="PS50016">
    <property type="entry name" value="ZF_PHD_2"/>
    <property type="match status" value="1"/>
</dbReference>
<dbReference type="EMBL" id="AMQM01004147">
    <property type="status" value="NOT_ANNOTATED_CDS"/>
    <property type="molecule type" value="Genomic_DNA"/>
</dbReference>
<dbReference type="Gene3D" id="3.30.40.10">
    <property type="entry name" value="Zinc/RING finger domain, C3HC4 (zinc finger)"/>
    <property type="match status" value="2"/>
</dbReference>
<evidence type="ECO:0000256" key="2">
    <source>
        <dbReference type="ARBA" id="ARBA00022737"/>
    </source>
</evidence>
<reference evidence="11" key="3">
    <citation type="submission" date="2015-06" db="UniProtKB">
        <authorList>
            <consortium name="EnsemblMetazoa"/>
        </authorList>
    </citation>
    <scope>IDENTIFICATION</scope>
</reference>
<evidence type="ECO:0000313" key="11">
    <source>
        <dbReference type="EnsemblMetazoa" id="HelroP111636"/>
    </source>
</evidence>
<dbReference type="EMBL" id="KB096457">
    <property type="protein sequence ID" value="ESO04614.1"/>
    <property type="molecule type" value="Genomic_DNA"/>
</dbReference>
<evidence type="ECO:0000313" key="10">
    <source>
        <dbReference type="EMBL" id="ESO04614.1"/>
    </source>
</evidence>
<keyword evidence="12" id="KW-1185">Reference proteome</keyword>
<dbReference type="InterPro" id="IPR013083">
    <property type="entry name" value="Znf_RING/FYVE/PHD"/>
</dbReference>
<dbReference type="OrthoDB" id="20839at2759"/>
<gene>
    <name evidence="11" type="primary">20195282</name>
    <name evidence="10" type="ORF">HELRODRAFT_111636</name>
</gene>
<keyword evidence="4" id="KW-0862">Zinc</keyword>
<dbReference type="GO" id="GO:0006357">
    <property type="term" value="P:regulation of transcription by RNA polymerase II"/>
    <property type="evidence" value="ECO:0000318"/>
    <property type="project" value="GO_Central"/>
</dbReference>
<dbReference type="InterPro" id="IPR019786">
    <property type="entry name" value="Zinc_finger_PHD-type_CS"/>
</dbReference>
<dbReference type="InterPro" id="IPR034732">
    <property type="entry name" value="EPHD"/>
</dbReference>
<dbReference type="CDD" id="cd15573">
    <property type="entry name" value="PHD_JADE"/>
    <property type="match status" value="1"/>
</dbReference>
<evidence type="ECO:0000313" key="12">
    <source>
        <dbReference type="Proteomes" id="UP000015101"/>
    </source>
</evidence>
<dbReference type="PROSITE" id="PS01359">
    <property type="entry name" value="ZF_PHD_1"/>
    <property type="match status" value="1"/>
</dbReference>
<evidence type="ECO:0000259" key="8">
    <source>
        <dbReference type="PROSITE" id="PS50016"/>
    </source>
</evidence>
<evidence type="ECO:0000256" key="7">
    <source>
        <dbReference type="SAM" id="MobiDB-lite"/>
    </source>
</evidence>
<dbReference type="OMA" id="CYMVEKR"/>
<dbReference type="PANTHER" id="PTHR13793:SF160">
    <property type="entry name" value="PHD FINGER PROTEIN RHINOCEROS"/>
    <property type="match status" value="1"/>
</dbReference>
<dbReference type="EnsemblMetazoa" id="HelroT111636">
    <property type="protein sequence ID" value="HelroP111636"/>
    <property type="gene ID" value="HelroG111636"/>
</dbReference>
<protein>
    <recommendedName>
        <fullName evidence="13">PHD-type domain-containing protein</fullName>
    </recommendedName>
</protein>
<proteinExistence type="inferred from homology"/>
<dbReference type="KEGG" id="hro:HELRODRAFT_111636"/>
<name>T1EFD0_HELRO</name>
<sequence length="565" mass="64482">MDDNILTNSTDLLPTSYGKNSLKTKRNKNQEKHAELFRKDLISAMKMADSETLQPEDYFEIIDSWKLEWERGVQVPVDPNAFLPIVHPIDDYYKKIEYCNDFFLPKKLFHSVVFLDNSFKPSVHEPYDLQNQVDSMCKYDLDELDLHWLEIFNQSRLDMGQGDPISECEMERLVEEIEQQCYVKMSDMERTIEQLGIEYDENVVCDICRSPEGDENNEMVFCDNCNICVHQACYGIQNIPEGSWLCRTCALGIKPKCVLCPMSGGAMKCTKGGDKWAHISCALWVPEVSIGCPEKMEPITNISQIPVSRWALVCVLCRDRTGACIQCSIKSCKTSFHVTCAFKYSLNLSTVIDEETEDVQMKAFCPKHSGISEKIFETEDGTAVVGAAGDGSDLIVCGYGSNCGGGGGSHSGGSHGGVVKGKRNKEILTEEMRKKKLKQLSEEFYTFPDLPEISNNLDIDYDVVVAVHSYWTLKRKSQFDKPLMTLPAESNDDDDDDEDGNKELDPKQEKMLAQQKMFIQFRQELERVRNLCYMIIKREKMKRHMQKMKEETFNRQAPLIVKLLE</sequence>
<dbReference type="Pfam" id="PF13832">
    <property type="entry name" value="zf-HC5HC2H_2"/>
    <property type="match status" value="1"/>
</dbReference>
<dbReference type="FunFam" id="3.30.40.10:FF:000004">
    <property type="entry name" value="Jade family PHD finger 2"/>
    <property type="match status" value="1"/>
</dbReference>
<keyword evidence="1" id="KW-0479">Metal-binding</keyword>
<dbReference type="InterPro" id="IPR019787">
    <property type="entry name" value="Znf_PHD-finger"/>
</dbReference>
<organism evidence="11 12">
    <name type="scientific">Helobdella robusta</name>
    <name type="common">Californian leech</name>
    <dbReference type="NCBI Taxonomy" id="6412"/>
    <lineage>
        <taxon>Eukaryota</taxon>
        <taxon>Metazoa</taxon>
        <taxon>Spiralia</taxon>
        <taxon>Lophotrochozoa</taxon>
        <taxon>Annelida</taxon>
        <taxon>Clitellata</taxon>
        <taxon>Hirudinea</taxon>
        <taxon>Rhynchobdellida</taxon>
        <taxon>Glossiphoniidae</taxon>
        <taxon>Helobdella</taxon>
    </lineage>
</organism>
<dbReference type="PROSITE" id="PS51805">
    <property type="entry name" value="EPHD"/>
    <property type="match status" value="1"/>
</dbReference>
<dbReference type="CTD" id="20195282"/>
<evidence type="ECO:0000256" key="5">
    <source>
        <dbReference type="ARBA" id="ARBA00038371"/>
    </source>
</evidence>
<keyword evidence="2" id="KW-0677">Repeat</keyword>
<feature type="domain" description="PHD-type" evidence="9">
    <location>
        <begin position="254"/>
        <end position="369"/>
    </location>
</feature>
<reference evidence="10 12" key="2">
    <citation type="journal article" date="2013" name="Nature">
        <title>Insights into bilaterian evolution from three spiralian genomes.</title>
        <authorList>
            <person name="Simakov O."/>
            <person name="Marletaz F."/>
            <person name="Cho S.J."/>
            <person name="Edsinger-Gonzales E."/>
            <person name="Havlak P."/>
            <person name="Hellsten U."/>
            <person name="Kuo D.H."/>
            <person name="Larsson T."/>
            <person name="Lv J."/>
            <person name="Arendt D."/>
            <person name="Savage R."/>
            <person name="Osoegawa K."/>
            <person name="de Jong P."/>
            <person name="Grimwood J."/>
            <person name="Chapman J.A."/>
            <person name="Shapiro H."/>
            <person name="Aerts A."/>
            <person name="Otillar R.P."/>
            <person name="Terry A.Y."/>
            <person name="Boore J.L."/>
            <person name="Grigoriev I.V."/>
            <person name="Lindberg D.R."/>
            <person name="Seaver E.C."/>
            <person name="Weisblat D.A."/>
            <person name="Putnam N.H."/>
            <person name="Rokhsar D.S."/>
        </authorList>
    </citation>
    <scope>NUCLEOTIDE SEQUENCE</scope>
</reference>
<evidence type="ECO:0000259" key="9">
    <source>
        <dbReference type="PROSITE" id="PS51805"/>
    </source>
</evidence>
<dbReference type="Proteomes" id="UP000015101">
    <property type="component" value="Unassembled WGS sequence"/>
</dbReference>
<comment type="similarity">
    <text evidence="5">Belongs to the JADE family.</text>
</comment>
<dbReference type="AlphaFoldDB" id="T1EFD0"/>
<dbReference type="eggNOG" id="KOG0954">
    <property type="taxonomic scope" value="Eukaryota"/>
</dbReference>
<dbReference type="Pfam" id="PF13831">
    <property type="entry name" value="PHD_2"/>
    <property type="match status" value="1"/>
</dbReference>
<dbReference type="InterPro" id="IPR011011">
    <property type="entry name" value="Znf_FYVE_PHD"/>
</dbReference>
<evidence type="ECO:0000256" key="1">
    <source>
        <dbReference type="ARBA" id="ARBA00022723"/>
    </source>
</evidence>
<dbReference type="SUPFAM" id="SSF57903">
    <property type="entry name" value="FYVE/PHD zinc finger"/>
    <property type="match status" value="1"/>
</dbReference>
<feature type="domain" description="PHD-type" evidence="8">
    <location>
        <begin position="202"/>
        <end position="252"/>
    </location>
</feature>
<dbReference type="FunFam" id="3.30.40.10:FF:000030">
    <property type="entry name" value="Protein Jade-1 isoform 1"/>
    <property type="match status" value="1"/>
</dbReference>
<feature type="compositionally biased region" description="Acidic residues" evidence="7">
    <location>
        <begin position="490"/>
        <end position="500"/>
    </location>
</feature>
<dbReference type="RefSeq" id="XP_009017193.1">
    <property type="nucleotide sequence ID" value="XM_009018945.1"/>
</dbReference>
<evidence type="ECO:0008006" key="13">
    <source>
        <dbReference type="Google" id="ProtNLM"/>
    </source>
</evidence>
<dbReference type="InterPro" id="IPR050701">
    <property type="entry name" value="Histone_Mod_Regulator"/>
</dbReference>
<dbReference type="STRING" id="6412.T1EFD0"/>
<dbReference type="PANTHER" id="PTHR13793">
    <property type="entry name" value="PHD FINGER PROTEINS"/>
    <property type="match status" value="1"/>
</dbReference>
<reference evidence="12" key="1">
    <citation type="submission" date="2012-12" db="EMBL/GenBank/DDBJ databases">
        <authorList>
            <person name="Hellsten U."/>
            <person name="Grimwood J."/>
            <person name="Chapman J.A."/>
            <person name="Shapiro H."/>
            <person name="Aerts A."/>
            <person name="Otillar R.P."/>
            <person name="Terry A.Y."/>
            <person name="Boore J.L."/>
            <person name="Simakov O."/>
            <person name="Marletaz F."/>
            <person name="Cho S.-J."/>
            <person name="Edsinger-Gonzales E."/>
            <person name="Havlak P."/>
            <person name="Kuo D.-H."/>
            <person name="Larsson T."/>
            <person name="Lv J."/>
            <person name="Arendt D."/>
            <person name="Savage R."/>
            <person name="Osoegawa K."/>
            <person name="de Jong P."/>
            <person name="Lindberg D.R."/>
            <person name="Seaver E.C."/>
            <person name="Weisblat D.A."/>
            <person name="Putnam N.H."/>
            <person name="Grigoriev I.V."/>
            <person name="Rokhsar D.S."/>
        </authorList>
    </citation>
    <scope>NUCLEOTIDE SEQUENCE</scope>
</reference>
<dbReference type="GeneID" id="20195282"/>
<dbReference type="InterPro" id="IPR001965">
    <property type="entry name" value="Znf_PHD"/>
</dbReference>
<accession>T1EFD0</accession>
<feature type="region of interest" description="Disordered" evidence="7">
    <location>
        <begin position="484"/>
        <end position="504"/>
    </location>
</feature>
<dbReference type="InParanoid" id="T1EFD0"/>
<dbReference type="GO" id="GO:0008270">
    <property type="term" value="F:zinc ion binding"/>
    <property type="evidence" value="ECO:0007669"/>
    <property type="project" value="UniProtKB-KW"/>
</dbReference>